<comment type="caution">
    <text evidence="1">The sequence shown here is derived from an EMBL/GenBank/DDBJ whole genome shotgun (WGS) entry which is preliminary data.</text>
</comment>
<organism evidence="1 2">
    <name type="scientific">Candidatus Spechtbacteria bacterium SB0662_bin_43</name>
    <dbReference type="NCBI Taxonomy" id="2604897"/>
    <lineage>
        <taxon>Bacteria</taxon>
        <taxon>Candidatus Spechtiibacteriota</taxon>
    </lineage>
</organism>
<dbReference type="Proteomes" id="UP000449092">
    <property type="component" value="Unassembled WGS sequence"/>
</dbReference>
<evidence type="ECO:0000313" key="2">
    <source>
        <dbReference type="Proteomes" id="UP000449092"/>
    </source>
</evidence>
<protein>
    <submittedName>
        <fullName evidence="1">Uncharacterized protein</fullName>
    </submittedName>
</protein>
<gene>
    <name evidence="1" type="ORF">F4X82_01935</name>
</gene>
<reference evidence="1 2" key="1">
    <citation type="submission" date="2019-09" db="EMBL/GenBank/DDBJ databases">
        <title>Characterisation of the sponge microbiome using genome-centric metagenomics.</title>
        <authorList>
            <person name="Engelberts J.P."/>
            <person name="Robbins S.J."/>
            <person name="De Goeij J.M."/>
            <person name="Aranda M."/>
            <person name="Bell S.C."/>
            <person name="Webster N.S."/>
        </authorList>
    </citation>
    <scope>NUCLEOTIDE SEQUENCE [LARGE SCALE GENOMIC DNA]</scope>
    <source>
        <strain evidence="1">SB0662_bin_43</strain>
    </source>
</reference>
<dbReference type="AlphaFoldDB" id="A0A845DE67"/>
<sequence length="131" mass="15160">MSATPANAKNDSVSTTLLKTVRQEQNYILYSKNLLLKTRYNPTVLNRVQPQQRYRGIYSYREAAIRRLLYRTPGLNTVQKEVALQAISQYPWNIQDAMSIAHCESRYVRTTRFVSAVEISHGLFQINLQAH</sequence>
<accession>A0A845DE67</accession>
<evidence type="ECO:0000313" key="1">
    <source>
        <dbReference type="EMBL" id="MYE38261.1"/>
    </source>
</evidence>
<proteinExistence type="predicted"/>
<dbReference type="EMBL" id="VXOY01000015">
    <property type="protein sequence ID" value="MYE38261.1"/>
    <property type="molecule type" value="Genomic_DNA"/>
</dbReference>
<name>A0A845DE67_9BACT</name>